<reference evidence="3 4" key="1">
    <citation type="submission" date="2018-03" db="EMBL/GenBank/DDBJ databases">
        <title>Genomic Encyclopedia of Archaeal and Bacterial Type Strains, Phase II (KMG-II): from individual species to whole genera.</title>
        <authorList>
            <person name="Goeker M."/>
        </authorList>
    </citation>
    <scope>NUCLEOTIDE SEQUENCE [LARGE SCALE GENOMIC DNA]</scope>
    <source>
        <strain evidence="3 4">DSM 45312</strain>
    </source>
</reference>
<gene>
    <name evidence="3" type="ORF">CLV63_108122</name>
</gene>
<dbReference type="SUPFAM" id="SSF51338">
    <property type="entry name" value="Composite domain of metallo-dependent hydrolases"/>
    <property type="match status" value="1"/>
</dbReference>
<proteinExistence type="predicted"/>
<dbReference type="AlphaFoldDB" id="A0A2P8DJJ9"/>
<evidence type="ECO:0000259" key="2">
    <source>
        <dbReference type="Pfam" id="PF07969"/>
    </source>
</evidence>
<evidence type="ECO:0000256" key="1">
    <source>
        <dbReference type="SAM" id="MobiDB-lite"/>
    </source>
</evidence>
<dbReference type="InterPro" id="IPR011059">
    <property type="entry name" value="Metal-dep_hydrolase_composite"/>
</dbReference>
<feature type="compositionally biased region" description="Basic and acidic residues" evidence="1">
    <location>
        <begin position="533"/>
        <end position="545"/>
    </location>
</feature>
<comment type="caution">
    <text evidence="3">The sequence shown here is derived from an EMBL/GenBank/DDBJ whole genome shotgun (WGS) entry which is preliminary data.</text>
</comment>
<dbReference type="PANTHER" id="PTHR11647:SF1">
    <property type="entry name" value="COLLAPSIN RESPONSE MEDIATOR PROTEIN"/>
    <property type="match status" value="1"/>
</dbReference>
<dbReference type="RefSeq" id="WP_106583293.1">
    <property type="nucleotide sequence ID" value="NZ_PYGA01000008.1"/>
</dbReference>
<dbReference type="SUPFAM" id="SSF51556">
    <property type="entry name" value="Metallo-dependent hydrolases"/>
    <property type="match status" value="1"/>
</dbReference>
<feature type="region of interest" description="Disordered" evidence="1">
    <location>
        <begin position="525"/>
        <end position="545"/>
    </location>
</feature>
<dbReference type="Proteomes" id="UP000240542">
    <property type="component" value="Unassembled WGS sequence"/>
</dbReference>
<dbReference type="Gene3D" id="3.20.20.140">
    <property type="entry name" value="Metal-dependent hydrolases"/>
    <property type="match status" value="2"/>
</dbReference>
<accession>A0A2P8DJJ9</accession>
<dbReference type="EMBL" id="PYGA01000008">
    <property type="protein sequence ID" value="PSK97403.1"/>
    <property type="molecule type" value="Genomic_DNA"/>
</dbReference>
<protein>
    <submittedName>
        <fullName evidence="3">N-acyl-D-amino-acid deacylase</fullName>
    </submittedName>
</protein>
<dbReference type="PANTHER" id="PTHR11647">
    <property type="entry name" value="HYDRANTOINASE/DIHYDROPYRIMIDINASE FAMILY MEMBER"/>
    <property type="match status" value="1"/>
</dbReference>
<dbReference type="InterPro" id="IPR013108">
    <property type="entry name" value="Amidohydro_3"/>
</dbReference>
<dbReference type="InterPro" id="IPR032466">
    <property type="entry name" value="Metal_Hydrolase"/>
</dbReference>
<name>A0A2P8DJJ9_9ACTN</name>
<dbReference type="OrthoDB" id="9766983at2"/>
<dbReference type="InterPro" id="IPR050378">
    <property type="entry name" value="Metallo-dep_Hydrolases_sf"/>
</dbReference>
<evidence type="ECO:0000313" key="4">
    <source>
        <dbReference type="Proteomes" id="UP000240542"/>
    </source>
</evidence>
<organism evidence="3 4">
    <name type="scientific">Murinocardiopsis flavida</name>
    <dbReference type="NCBI Taxonomy" id="645275"/>
    <lineage>
        <taxon>Bacteria</taxon>
        <taxon>Bacillati</taxon>
        <taxon>Actinomycetota</taxon>
        <taxon>Actinomycetes</taxon>
        <taxon>Streptosporangiales</taxon>
        <taxon>Nocardiopsidaceae</taxon>
        <taxon>Murinocardiopsis</taxon>
    </lineage>
</organism>
<dbReference type="CDD" id="cd01297">
    <property type="entry name" value="D-aminoacylase"/>
    <property type="match status" value="1"/>
</dbReference>
<dbReference type="Pfam" id="PF07969">
    <property type="entry name" value="Amidohydro_3"/>
    <property type="match status" value="1"/>
</dbReference>
<dbReference type="GO" id="GO:0016812">
    <property type="term" value="F:hydrolase activity, acting on carbon-nitrogen (but not peptide) bonds, in cyclic amides"/>
    <property type="evidence" value="ECO:0007669"/>
    <property type="project" value="TreeGrafter"/>
</dbReference>
<sequence>MVVLIANATVIDGTGAPGYRADVTIDNGTIAAIRPHTDGGPAARPTADRVIDADGLVLSPGFIDMHAHSDLQILANPDHTAKVGQGVTCEVLGQDGLSFAPVDDATLDAIRRQIAGWNGEPPGFDYSWRGVAGYLDRLDGGIACNAAYLVPQGSVRMLVMGSDDRPPRPAELDRMREAVAQGMREGAIGMSSGLTYTPGMFADDDELTELCRVVGGMGGYYSPHHRSYGAGAVDAYAEMIEVSRRSGCPLHLTHATLNFRPNKGRAGELIALLDRELGNGADISLDTYPYLPGATTLAAILPSWVFAGGSHATTLGLLADPDTRARLCHELEEVGTDGCHGVPAEWDTLQISGVGNPDLADRVGKTIAQLAAETGAAPADVYFDHLIADDLATTILQHVGHEENVQAIMRHRVHTGGSDGILVGGLPHPRAWGTFPRYLAHYVRELGVLGLEDCVHHLTGRAAARLKLHRRGLVREGYHADLVLFDPERVKDEATFDVPRQQASGIPFVFVNGVPVIDEGRRTGALPGRAMRRTADGARAEAAPR</sequence>
<feature type="domain" description="Amidohydrolase 3" evidence="2">
    <location>
        <begin position="49"/>
        <end position="516"/>
    </location>
</feature>
<evidence type="ECO:0000313" key="3">
    <source>
        <dbReference type="EMBL" id="PSK97403.1"/>
    </source>
</evidence>
<keyword evidence="4" id="KW-1185">Reference proteome</keyword>
<dbReference type="GO" id="GO:0005829">
    <property type="term" value="C:cytosol"/>
    <property type="evidence" value="ECO:0007669"/>
    <property type="project" value="TreeGrafter"/>
</dbReference>